<accession>A0ABS4TTU9</accession>
<gene>
    <name evidence="1" type="ORF">JOF56_008190</name>
</gene>
<keyword evidence="2" id="KW-1185">Reference proteome</keyword>
<organism evidence="1 2">
    <name type="scientific">Kibdelosporangium banguiense</name>
    <dbReference type="NCBI Taxonomy" id="1365924"/>
    <lineage>
        <taxon>Bacteria</taxon>
        <taxon>Bacillati</taxon>
        <taxon>Actinomycetota</taxon>
        <taxon>Actinomycetes</taxon>
        <taxon>Pseudonocardiales</taxon>
        <taxon>Pseudonocardiaceae</taxon>
        <taxon>Kibdelosporangium</taxon>
    </lineage>
</organism>
<evidence type="ECO:0000313" key="1">
    <source>
        <dbReference type="EMBL" id="MBP2327805.1"/>
    </source>
</evidence>
<dbReference type="EMBL" id="JAGINW010000001">
    <property type="protein sequence ID" value="MBP2327805.1"/>
    <property type="molecule type" value="Genomic_DNA"/>
</dbReference>
<protein>
    <submittedName>
        <fullName evidence="1">Uncharacterized protein</fullName>
    </submittedName>
</protein>
<reference evidence="1 2" key="1">
    <citation type="submission" date="2021-03" db="EMBL/GenBank/DDBJ databases">
        <title>Sequencing the genomes of 1000 actinobacteria strains.</title>
        <authorList>
            <person name="Klenk H.-P."/>
        </authorList>
    </citation>
    <scope>NUCLEOTIDE SEQUENCE [LARGE SCALE GENOMIC DNA]</scope>
    <source>
        <strain evidence="1 2">DSM 46670</strain>
    </source>
</reference>
<name>A0ABS4TTU9_9PSEU</name>
<evidence type="ECO:0000313" key="2">
    <source>
        <dbReference type="Proteomes" id="UP001519332"/>
    </source>
</evidence>
<comment type="caution">
    <text evidence="1">The sequence shown here is derived from an EMBL/GenBank/DDBJ whole genome shotgun (WGS) entry which is preliminary data.</text>
</comment>
<proteinExistence type="predicted"/>
<sequence>MCEYVAKLVEVSAEGHPVLDVAFGLFAVAGSGLR</sequence>
<dbReference type="Proteomes" id="UP001519332">
    <property type="component" value="Unassembled WGS sequence"/>
</dbReference>